<name>A0ABT4IIN7_9EURY</name>
<dbReference type="SUPFAM" id="SSF53335">
    <property type="entry name" value="S-adenosyl-L-methionine-dependent methyltransferases"/>
    <property type="match status" value="1"/>
</dbReference>
<evidence type="ECO:0000313" key="2">
    <source>
        <dbReference type="EMBL" id="MCZ0860943.1"/>
    </source>
</evidence>
<dbReference type="InterPro" id="IPR050447">
    <property type="entry name" value="Erg6_SMT_methyltransf"/>
</dbReference>
<dbReference type="GO" id="GO:0008168">
    <property type="term" value="F:methyltransferase activity"/>
    <property type="evidence" value="ECO:0007669"/>
    <property type="project" value="UniProtKB-KW"/>
</dbReference>
<dbReference type="GO" id="GO:0032259">
    <property type="term" value="P:methylation"/>
    <property type="evidence" value="ECO:0007669"/>
    <property type="project" value="UniProtKB-KW"/>
</dbReference>
<organism evidence="2 3">
    <name type="scientific">Methanocorpusculum petauri</name>
    <dbReference type="NCBI Taxonomy" id="3002863"/>
    <lineage>
        <taxon>Archaea</taxon>
        <taxon>Methanobacteriati</taxon>
        <taxon>Methanobacteriota</taxon>
        <taxon>Stenosarchaea group</taxon>
        <taxon>Methanomicrobia</taxon>
        <taxon>Methanomicrobiales</taxon>
        <taxon>Methanocorpusculaceae</taxon>
        <taxon>Methanocorpusculum</taxon>
    </lineage>
</organism>
<dbReference type="Proteomes" id="UP001141422">
    <property type="component" value="Unassembled WGS sequence"/>
</dbReference>
<protein>
    <submittedName>
        <fullName evidence="2">Methyltransferase domain-containing protein</fullName>
    </submittedName>
</protein>
<dbReference type="InterPro" id="IPR029063">
    <property type="entry name" value="SAM-dependent_MTases_sf"/>
</dbReference>
<evidence type="ECO:0000259" key="1">
    <source>
        <dbReference type="Pfam" id="PF13649"/>
    </source>
</evidence>
<reference evidence="2" key="1">
    <citation type="submission" date="2022-12" db="EMBL/GenBank/DDBJ databases">
        <title>Isolation and characterisation of novel Methanocorpusculum spp. from native Australian herbivores indicates the genus is ancestrally host-associated.</title>
        <authorList>
            <person name="Volmer J.G."/>
            <person name="Soo R.M."/>
            <person name="Evans P.N."/>
            <person name="Hoedt E.C."/>
            <person name="Astorga Alsina A.L."/>
            <person name="Woodcroft B.J."/>
            <person name="Tyson G.W."/>
            <person name="Hugenholtz P."/>
            <person name="Morrison M."/>
        </authorList>
    </citation>
    <scope>NUCLEOTIDE SEQUENCE</scope>
    <source>
        <strain evidence="2">MG</strain>
    </source>
</reference>
<dbReference type="PANTHER" id="PTHR44068:SF11">
    <property type="entry name" value="GERANYL DIPHOSPHATE 2-C-METHYLTRANSFERASE"/>
    <property type="match status" value="1"/>
</dbReference>
<gene>
    <name evidence="2" type="ORF">O0S10_06855</name>
</gene>
<keyword evidence="2" id="KW-0489">Methyltransferase</keyword>
<sequence>MNFPRSTQYDELFVRETMMGPNPLKLVEELTCGIDLKPGMKVLDLGCGKGLTSIFLAKEFGATVYAVDLWITATENYERFKAAGLEGRIIPIHANAEDLPFAHDYFDAVISVDSYHYFGREAGFMDAKLAPFVKKGGRIALAFPGFKEEIHENLPDEILLSWTAEDMETLHSCGWWQNILAQSEMIRIDALREMEGFDECWSDWLNCGNEYAINDRPAMEAGAGKYMNLIAVLATRTAD</sequence>
<comment type="caution">
    <text evidence="2">The sequence shown here is derived from an EMBL/GenBank/DDBJ whole genome shotgun (WGS) entry which is preliminary data.</text>
</comment>
<keyword evidence="3" id="KW-1185">Reference proteome</keyword>
<proteinExistence type="predicted"/>
<evidence type="ECO:0000313" key="3">
    <source>
        <dbReference type="Proteomes" id="UP001141422"/>
    </source>
</evidence>
<dbReference type="Gene3D" id="3.40.50.150">
    <property type="entry name" value="Vaccinia Virus protein VP39"/>
    <property type="match status" value="1"/>
</dbReference>
<feature type="domain" description="Methyltransferase" evidence="1">
    <location>
        <begin position="42"/>
        <end position="136"/>
    </location>
</feature>
<dbReference type="RefSeq" id="WP_268925141.1">
    <property type="nucleotide sequence ID" value="NZ_JAPTGB010000013.1"/>
</dbReference>
<accession>A0ABT4IIN7</accession>
<dbReference type="EMBL" id="JAPTGB010000013">
    <property type="protein sequence ID" value="MCZ0860943.1"/>
    <property type="molecule type" value="Genomic_DNA"/>
</dbReference>
<keyword evidence="2" id="KW-0808">Transferase</keyword>
<dbReference type="InterPro" id="IPR041698">
    <property type="entry name" value="Methyltransf_25"/>
</dbReference>
<dbReference type="PANTHER" id="PTHR44068">
    <property type="entry name" value="ZGC:194242"/>
    <property type="match status" value="1"/>
</dbReference>
<dbReference type="CDD" id="cd02440">
    <property type="entry name" value="AdoMet_MTases"/>
    <property type="match status" value="1"/>
</dbReference>
<dbReference type="Pfam" id="PF13649">
    <property type="entry name" value="Methyltransf_25"/>
    <property type="match status" value="1"/>
</dbReference>